<dbReference type="RefSeq" id="WP_145218395.1">
    <property type="nucleotide sequence ID" value="NZ_CP036432.1"/>
</dbReference>
<sequence>MADVGQSLRDLLLDDASVVAQVGSRVIPDSLAQGETLPAITYRVISTTHEHDINGPKVGLATARIAIECYASTRVAANALAELVRLSGILDWEGDDNGVDVRAIEIDSGAEYLSEQNSEGSHELRYITATDYSITYRETV</sequence>
<keyword evidence="3" id="KW-1185">Reference proteome</keyword>
<dbReference type="InterPro" id="IPR021508">
    <property type="entry name" value="Gp17-like"/>
</dbReference>
<dbReference type="EMBL" id="CP036432">
    <property type="protein sequence ID" value="QDV86997.1"/>
    <property type="molecule type" value="Genomic_DNA"/>
</dbReference>
<evidence type="ECO:0008006" key="4">
    <source>
        <dbReference type="Google" id="ProtNLM"/>
    </source>
</evidence>
<gene>
    <name evidence="1" type="ORF">TBK1r_59460</name>
    <name evidence="2" type="ORF">TBK1r_60240</name>
</gene>
<protein>
    <recommendedName>
        <fullName evidence="4">DUF3168 domain-containing protein</fullName>
    </recommendedName>
</protein>
<proteinExistence type="predicted"/>
<evidence type="ECO:0000313" key="3">
    <source>
        <dbReference type="Proteomes" id="UP000318081"/>
    </source>
</evidence>
<evidence type="ECO:0000313" key="2">
    <source>
        <dbReference type="EMBL" id="QDV86997.1"/>
    </source>
</evidence>
<evidence type="ECO:0000313" key="1">
    <source>
        <dbReference type="EMBL" id="QDV86919.1"/>
    </source>
</evidence>
<accession>A0ABX5XZ76</accession>
<organism evidence="2 3">
    <name type="scientific">Stieleria magnilauensis</name>
    <dbReference type="NCBI Taxonomy" id="2527963"/>
    <lineage>
        <taxon>Bacteria</taxon>
        <taxon>Pseudomonadati</taxon>
        <taxon>Planctomycetota</taxon>
        <taxon>Planctomycetia</taxon>
        <taxon>Pirellulales</taxon>
        <taxon>Pirellulaceae</taxon>
        <taxon>Stieleria</taxon>
    </lineage>
</organism>
<reference evidence="2 3" key="1">
    <citation type="submission" date="2019-02" db="EMBL/GenBank/DDBJ databases">
        <title>Deep-cultivation of Planctomycetes and their phenomic and genomic characterization uncovers novel biology.</title>
        <authorList>
            <person name="Wiegand S."/>
            <person name="Jogler M."/>
            <person name="Boedeker C."/>
            <person name="Pinto D."/>
            <person name="Vollmers J."/>
            <person name="Rivas-Marin E."/>
            <person name="Kohn T."/>
            <person name="Peeters S.H."/>
            <person name="Heuer A."/>
            <person name="Rast P."/>
            <person name="Oberbeckmann S."/>
            <person name="Bunk B."/>
            <person name="Jeske O."/>
            <person name="Meyerdierks A."/>
            <person name="Storesund J.E."/>
            <person name="Kallscheuer N."/>
            <person name="Luecker S."/>
            <person name="Lage O.M."/>
            <person name="Pohl T."/>
            <person name="Merkel B.J."/>
            <person name="Hornburger P."/>
            <person name="Mueller R.-W."/>
            <person name="Bruemmer F."/>
            <person name="Labrenz M."/>
            <person name="Spormann A.M."/>
            <person name="Op den Camp H."/>
            <person name="Overmann J."/>
            <person name="Amann R."/>
            <person name="Jetten M.S.M."/>
            <person name="Mascher T."/>
            <person name="Medema M.H."/>
            <person name="Devos D.P."/>
            <person name="Kaster A.-K."/>
            <person name="Ovreas L."/>
            <person name="Rohde M."/>
            <person name="Galperin M.Y."/>
            <person name="Jogler C."/>
        </authorList>
    </citation>
    <scope>NUCLEOTIDE SEQUENCE [LARGE SCALE GENOMIC DNA]</scope>
    <source>
        <strain evidence="2 3">TBK1r</strain>
    </source>
</reference>
<dbReference type="Pfam" id="PF11367">
    <property type="entry name" value="Tail_completion_gp17"/>
    <property type="match status" value="1"/>
</dbReference>
<name>A0ABX5XZ76_9BACT</name>
<dbReference type="Proteomes" id="UP000318081">
    <property type="component" value="Chromosome"/>
</dbReference>
<dbReference type="EMBL" id="CP036432">
    <property type="protein sequence ID" value="QDV86919.1"/>
    <property type="molecule type" value="Genomic_DNA"/>
</dbReference>